<reference evidence="4" key="1">
    <citation type="submission" date="2017-04" db="EMBL/GenBank/DDBJ databases">
        <title>Finegoldia magna isolated from orthopedic joint implant-associated infections.</title>
        <authorList>
            <person name="Bjorklund S."/>
            <person name="Bruggemann H."/>
            <person name="Jensen A."/>
            <person name="Hellmark B."/>
            <person name="Soderquist B."/>
        </authorList>
    </citation>
    <scope>NUCLEOTIDE SEQUENCE [LARGE SCALE GENOMIC DNA]</scope>
    <source>
        <strain evidence="4">08T492</strain>
    </source>
</reference>
<dbReference type="NCBIfam" id="TIGR02585">
    <property type="entry name" value="cas_Cst2_DevR"/>
    <property type="match status" value="1"/>
</dbReference>
<protein>
    <submittedName>
        <fullName evidence="3">Type I-B CRISPR-associated protein Cas7/Cst2/DevR</fullName>
    </submittedName>
</protein>
<evidence type="ECO:0000313" key="3">
    <source>
        <dbReference type="EMBL" id="OXZ36614.1"/>
    </source>
</evidence>
<dbReference type="InterPro" id="IPR010154">
    <property type="entry name" value="CRISPR-assoc_Cas7/Cst2/DevR"/>
</dbReference>
<dbReference type="NCBIfam" id="TIGR01875">
    <property type="entry name" value="cas_MJ0381"/>
    <property type="match status" value="1"/>
</dbReference>
<keyword evidence="1" id="KW-0051">Antiviral defense</keyword>
<organism evidence="3 4">
    <name type="scientific">Finegoldia magna</name>
    <name type="common">Peptostreptococcus magnus</name>
    <dbReference type="NCBI Taxonomy" id="1260"/>
    <lineage>
        <taxon>Bacteria</taxon>
        <taxon>Bacillati</taxon>
        <taxon>Bacillota</taxon>
        <taxon>Tissierellia</taxon>
        <taxon>Tissierellales</taxon>
        <taxon>Peptoniphilaceae</taxon>
        <taxon>Finegoldia</taxon>
    </lineage>
</organism>
<dbReference type="AlphaFoldDB" id="A0A233VW90"/>
<sequence length="312" mass="35250">MKNKALTLTIVAKMTSNYGEGLGNIGSVQKIYRNGKSYAIRSRESLKNAIMVQSGMYDDLKADSSSGVSQKSVDENINASNCRALEGGYMNTKKVVKDSKKKDGEKDEKITRIRRSSFYLTDAIAFEPFINETRFHNNLYLAQKSAEQQGINLQKEAKKSGLMPYQYEYDKSMKRYSITFDLDKVGEDLNFDAVADTQEKTERVNCILDAIKDLSLVVRGNMDNAEPLFVVGGIGDKKTHYFENVVSVEEKNLKINDDLQNKLKEGYKAGLLEGNNFDNEKEIEEKLNPVSISSFFSELKEEVKAYYENSSN</sequence>
<comment type="function">
    <text evidence="2">CRISPR (clustered regularly interspaced short palindromic repeat) is an adaptive immune system that provides protection against mobile genetic elements (viruses, transposable elements and conjugative plasmids). CRISPR clusters contain spacers, sequences complementary to antecedent mobile elements, and target invading nucleic acids. CRISPR clusters are transcribed and processed into CRISPR RNA (crRNA).</text>
</comment>
<dbReference type="RefSeq" id="WP_094203006.1">
    <property type="nucleotide sequence ID" value="NZ_CAMPWK010000005.1"/>
</dbReference>
<dbReference type="GO" id="GO:0051607">
    <property type="term" value="P:defense response to virus"/>
    <property type="evidence" value="ECO:0007669"/>
    <property type="project" value="UniProtKB-KW"/>
</dbReference>
<evidence type="ECO:0000256" key="2">
    <source>
        <dbReference type="ARBA" id="ARBA00025626"/>
    </source>
</evidence>
<comment type="caution">
    <text evidence="3">The sequence shown here is derived from an EMBL/GenBank/DDBJ whole genome shotgun (WGS) entry which is preliminary data.</text>
</comment>
<dbReference type="Proteomes" id="UP000215361">
    <property type="component" value="Unassembled WGS sequence"/>
</dbReference>
<evidence type="ECO:0000313" key="4">
    <source>
        <dbReference type="Proteomes" id="UP000215361"/>
    </source>
</evidence>
<gene>
    <name evidence="3" type="ORF">B9N56_08140</name>
</gene>
<dbReference type="Pfam" id="PF01905">
    <property type="entry name" value="DevR"/>
    <property type="match status" value="1"/>
</dbReference>
<proteinExistence type="predicted"/>
<accession>A0A233VW90</accession>
<evidence type="ECO:0000256" key="1">
    <source>
        <dbReference type="ARBA" id="ARBA00023118"/>
    </source>
</evidence>
<dbReference type="InterPro" id="IPR013414">
    <property type="entry name" value="Cas7/Cst2/DevR_sub_I-B/Tneap"/>
</dbReference>
<dbReference type="EMBL" id="NDYI01000024">
    <property type="protein sequence ID" value="OXZ36614.1"/>
    <property type="molecule type" value="Genomic_DNA"/>
</dbReference>
<name>A0A233VW90_FINMA</name>